<dbReference type="Proteomes" id="UP000322181">
    <property type="component" value="Unassembled WGS sequence"/>
</dbReference>
<dbReference type="InterPro" id="IPR000259">
    <property type="entry name" value="Adhesion_dom_fimbrial"/>
</dbReference>
<feature type="signal peptide" evidence="1">
    <location>
        <begin position="1"/>
        <end position="22"/>
    </location>
</feature>
<dbReference type="EMBL" id="VXKB01000001">
    <property type="protein sequence ID" value="KAA8717657.1"/>
    <property type="molecule type" value="Genomic_DNA"/>
</dbReference>
<organism evidence="3 4">
    <name type="scientific">Morganella psychrotolerans</name>
    <dbReference type="NCBI Taxonomy" id="368603"/>
    <lineage>
        <taxon>Bacteria</taxon>
        <taxon>Pseudomonadati</taxon>
        <taxon>Pseudomonadota</taxon>
        <taxon>Gammaproteobacteria</taxon>
        <taxon>Enterobacterales</taxon>
        <taxon>Morganellaceae</taxon>
        <taxon>Morganella</taxon>
    </lineage>
</organism>
<dbReference type="RefSeq" id="WP_067361164.1">
    <property type="nucleotide sequence ID" value="NZ_BAAAFS010000001.1"/>
</dbReference>
<dbReference type="SUPFAM" id="SSF49401">
    <property type="entry name" value="Bacterial adhesins"/>
    <property type="match status" value="1"/>
</dbReference>
<dbReference type="InterPro" id="IPR050263">
    <property type="entry name" value="Bact_Fimbrial_Adh_Pro"/>
</dbReference>
<feature type="domain" description="Fimbrial-type adhesion" evidence="2">
    <location>
        <begin position="44"/>
        <end position="187"/>
    </location>
</feature>
<dbReference type="GO" id="GO:0043709">
    <property type="term" value="P:cell adhesion involved in single-species biofilm formation"/>
    <property type="evidence" value="ECO:0007669"/>
    <property type="project" value="TreeGrafter"/>
</dbReference>
<dbReference type="OrthoDB" id="6466883at2"/>
<dbReference type="PANTHER" id="PTHR33420:SF26">
    <property type="entry name" value="FIMBRIAL SUBUNIT"/>
    <property type="match status" value="1"/>
</dbReference>
<dbReference type="InterPro" id="IPR036937">
    <property type="entry name" value="Adhesion_dom_fimbrial_sf"/>
</dbReference>
<feature type="chain" id="PRO_5024353037" evidence="1">
    <location>
        <begin position="23"/>
        <end position="188"/>
    </location>
</feature>
<sequence>MFNLKSKLMVSALIIFTATSFADDSDPVEIAGEPKGPGYIDGSIKFKGLITDSSCNITQKDQEVELGTHSAAVLKEINSRTNPVEFTIDIKDCSLSMSSLTIAMNGVAHADNNAIFALNTDEESAGKVGIQISTEAGDPVTPAGVSETITLRQDSRDYSKTYAANYLATGLATPGPANATVNYTVTYN</sequence>
<reference evidence="3 4" key="1">
    <citation type="submission" date="2019-09" db="EMBL/GenBank/DDBJ databases">
        <title>Draft genome sequence of various Type strains from the CCUG.</title>
        <authorList>
            <person name="Pineiro-Iglesias B."/>
            <person name="Tunovic T."/>
            <person name="Unosson C."/>
            <person name="Inganas E."/>
            <person name="Ohlen M."/>
            <person name="Cardew S."/>
            <person name="Jensie-Markopoulos S."/>
            <person name="Salva-Serra F."/>
            <person name="Jaen-Luchoro D."/>
            <person name="Karlsson R."/>
            <person name="Svensson-Stadler L."/>
            <person name="Chun J."/>
            <person name="Moore E."/>
        </authorList>
    </citation>
    <scope>NUCLEOTIDE SEQUENCE [LARGE SCALE GENOMIC DNA]</scope>
    <source>
        <strain evidence="3 4">CCUG 53682T</strain>
    </source>
</reference>
<dbReference type="Pfam" id="PF00419">
    <property type="entry name" value="Fimbrial"/>
    <property type="match status" value="1"/>
</dbReference>
<evidence type="ECO:0000313" key="4">
    <source>
        <dbReference type="Proteomes" id="UP000322181"/>
    </source>
</evidence>
<protein>
    <submittedName>
        <fullName evidence="3">Type 1 fimbrial protein</fullName>
    </submittedName>
</protein>
<evidence type="ECO:0000256" key="1">
    <source>
        <dbReference type="SAM" id="SignalP"/>
    </source>
</evidence>
<evidence type="ECO:0000259" key="2">
    <source>
        <dbReference type="Pfam" id="PF00419"/>
    </source>
</evidence>
<dbReference type="PANTHER" id="PTHR33420">
    <property type="entry name" value="FIMBRIAL SUBUNIT ELFA-RELATED"/>
    <property type="match status" value="1"/>
</dbReference>
<dbReference type="InterPro" id="IPR008966">
    <property type="entry name" value="Adhesion_dom_sf"/>
</dbReference>
<dbReference type="AlphaFoldDB" id="A0A5M9RBP2"/>
<dbReference type="Gene3D" id="2.60.40.1090">
    <property type="entry name" value="Fimbrial-type adhesion domain"/>
    <property type="match status" value="1"/>
</dbReference>
<gene>
    <name evidence="3" type="ORF">F4V73_07400</name>
</gene>
<keyword evidence="1" id="KW-0732">Signal</keyword>
<accession>A0A5M9RBP2</accession>
<proteinExistence type="predicted"/>
<evidence type="ECO:0000313" key="3">
    <source>
        <dbReference type="EMBL" id="KAA8717657.1"/>
    </source>
</evidence>
<comment type="caution">
    <text evidence="3">The sequence shown here is derived from an EMBL/GenBank/DDBJ whole genome shotgun (WGS) entry which is preliminary data.</text>
</comment>
<name>A0A5M9RBP2_9GAMM</name>
<dbReference type="GO" id="GO:0009289">
    <property type="term" value="C:pilus"/>
    <property type="evidence" value="ECO:0007669"/>
    <property type="project" value="InterPro"/>
</dbReference>